<sequence length="389" mass="41561">MGWGVRSRRFLRWLAGPVCLASLALPAPGASAENGISATEVLLGGSAPLSGPSGEVGSQFLAGAQAYFSRLNARGGIHGRKLRLISMDDGYDPARTLANTRQLIERDKVFALFGYVGTPTVTAALPLINGARIPLFAPMSGAASLREPFNRLIFNIRASYASETLYLLRQLRGNGRSKVAVFYQNDEFGQSTLDTLRDRVGTYGLSLVGAVGIPRNSDVVSRQADALLRMKPDVVILVVSYRAAAALILQMRRAGYLGGFSNYSFVGSRSLANRLKDEGAGIEITQVVPFPGKARLPIVYEYQKATSQMPSAGDSFSGLEGYIAARALAEGVRRAGRNLTREGLIRALESITPDSYDGGGFVLQFGPSSHNGSDYVDLTAIGTGGRFIN</sequence>
<feature type="chain" id="PRO_5031422283" evidence="5">
    <location>
        <begin position="33"/>
        <end position="389"/>
    </location>
</feature>
<evidence type="ECO:0000256" key="5">
    <source>
        <dbReference type="SAM" id="SignalP"/>
    </source>
</evidence>
<feature type="domain" description="Leucine-binding protein" evidence="6">
    <location>
        <begin position="43"/>
        <end position="379"/>
    </location>
</feature>
<comment type="caution">
    <text evidence="7">The sequence shown here is derived from an EMBL/GenBank/DDBJ whole genome shotgun (WGS) entry which is preliminary data.</text>
</comment>
<keyword evidence="3 5" id="KW-0732">Signal</keyword>
<protein>
    <submittedName>
        <fullName evidence="7">Leu/Ile/Val/Thr-binding protein</fullName>
    </submittedName>
</protein>
<dbReference type="GO" id="GO:0006865">
    <property type="term" value="P:amino acid transport"/>
    <property type="evidence" value="ECO:0007669"/>
    <property type="project" value="UniProtKB-KW"/>
</dbReference>
<evidence type="ECO:0000313" key="8">
    <source>
        <dbReference type="Proteomes" id="UP000462435"/>
    </source>
</evidence>
<dbReference type="InterPro" id="IPR000709">
    <property type="entry name" value="Leu_Ile_Val-bd"/>
</dbReference>
<proteinExistence type="inferred from homology"/>
<dbReference type="Gene3D" id="3.40.50.2300">
    <property type="match status" value="2"/>
</dbReference>
<comment type="similarity">
    <text evidence="1">Belongs to the leucine-binding protein family.</text>
</comment>
<dbReference type="PANTHER" id="PTHR47235:SF1">
    <property type="entry name" value="BLR6548 PROTEIN"/>
    <property type="match status" value="1"/>
</dbReference>
<evidence type="ECO:0000313" key="7">
    <source>
        <dbReference type="EMBL" id="KAF1047018.1"/>
    </source>
</evidence>
<accession>A0A7V8FZ69</accession>
<evidence type="ECO:0000256" key="1">
    <source>
        <dbReference type="ARBA" id="ARBA00010062"/>
    </source>
</evidence>
<evidence type="ECO:0000256" key="2">
    <source>
        <dbReference type="ARBA" id="ARBA00022448"/>
    </source>
</evidence>
<keyword evidence="4" id="KW-0029">Amino-acid transport</keyword>
<dbReference type="InterPro" id="IPR028081">
    <property type="entry name" value="Leu-bd"/>
</dbReference>
<gene>
    <name evidence="7" type="primary">livJ</name>
    <name evidence="7" type="ORF">GAK35_00815</name>
</gene>
<evidence type="ECO:0000256" key="3">
    <source>
        <dbReference type="ARBA" id="ARBA00022729"/>
    </source>
</evidence>
<organism evidence="7 8">
    <name type="scientific">Herbaspirillum frisingense</name>
    <dbReference type="NCBI Taxonomy" id="92645"/>
    <lineage>
        <taxon>Bacteria</taxon>
        <taxon>Pseudomonadati</taxon>
        <taxon>Pseudomonadota</taxon>
        <taxon>Betaproteobacteria</taxon>
        <taxon>Burkholderiales</taxon>
        <taxon>Oxalobacteraceae</taxon>
        <taxon>Herbaspirillum</taxon>
    </lineage>
</organism>
<dbReference type="Proteomes" id="UP000462435">
    <property type="component" value="Unassembled WGS sequence"/>
</dbReference>
<dbReference type="Pfam" id="PF13458">
    <property type="entry name" value="Peripla_BP_6"/>
    <property type="match status" value="1"/>
</dbReference>
<dbReference type="SUPFAM" id="SSF53822">
    <property type="entry name" value="Periplasmic binding protein-like I"/>
    <property type="match status" value="1"/>
</dbReference>
<reference evidence="8" key="1">
    <citation type="journal article" date="2020" name="MBio">
        <title>Horizontal gene transfer to a defensive symbiont with a reduced genome amongst a multipartite beetle microbiome.</title>
        <authorList>
            <person name="Waterworth S.C."/>
            <person name="Florez L.V."/>
            <person name="Rees E.R."/>
            <person name="Hertweck C."/>
            <person name="Kaltenpoth M."/>
            <person name="Kwan J.C."/>
        </authorList>
    </citation>
    <scope>NUCLEOTIDE SEQUENCE [LARGE SCALE GENOMIC DNA]</scope>
</reference>
<feature type="signal peptide" evidence="5">
    <location>
        <begin position="1"/>
        <end position="32"/>
    </location>
</feature>
<keyword evidence="2" id="KW-0813">Transport</keyword>
<dbReference type="EMBL" id="WNDX01000015">
    <property type="protein sequence ID" value="KAF1047018.1"/>
    <property type="molecule type" value="Genomic_DNA"/>
</dbReference>
<evidence type="ECO:0000259" key="6">
    <source>
        <dbReference type="Pfam" id="PF13458"/>
    </source>
</evidence>
<dbReference type="InterPro" id="IPR028082">
    <property type="entry name" value="Peripla_BP_I"/>
</dbReference>
<dbReference type="AlphaFoldDB" id="A0A7V8FZ69"/>
<dbReference type="CDD" id="cd06326">
    <property type="entry name" value="PBP1_ABC_ligand_binding-like"/>
    <property type="match status" value="1"/>
</dbReference>
<dbReference type="PRINTS" id="PR00337">
    <property type="entry name" value="LEUILEVALBP"/>
</dbReference>
<evidence type="ECO:0000256" key="4">
    <source>
        <dbReference type="ARBA" id="ARBA00022970"/>
    </source>
</evidence>
<name>A0A7V8FZ69_9BURK</name>
<dbReference type="PANTHER" id="PTHR47235">
    <property type="entry name" value="BLR6548 PROTEIN"/>
    <property type="match status" value="1"/>
</dbReference>